<name>A0A8R1XRK5_ONCVO</name>
<evidence type="ECO:0000256" key="1">
    <source>
        <dbReference type="SAM" id="MobiDB-lite"/>
    </source>
</evidence>
<dbReference type="Proteomes" id="UP000024404">
    <property type="component" value="Unassembled WGS sequence"/>
</dbReference>
<protein>
    <submittedName>
        <fullName evidence="2">Uncharacterized protein</fullName>
    </submittedName>
</protein>
<feature type="compositionally biased region" description="Basic and acidic residues" evidence="1">
    <location>
        <begin position="1"/>
        <end position="20"/>
    </location>
</feature>
<evidence type="ECO:0000313" key="3">
    <source>
        <dbReference type="Proteomes" id="UP000024404"/>
    </source>
</evidence>
<keyword evidence="3" id="KW-1185">Reference proteome</keyword>
<evidence type="ECO:0000313" key="2">
    <source>
        <dbReference type="EnsemblMetazoa" id="OVOC12837.1"/>
    </source>
</evidence>
<dbReference type="EMBL" id="CMVM020000784">
    <property type="status" value="NOT_ANNOTATED_CDS"/>
    <property type="molecule type" value="Genomic_DNA"/>
</dbReference>
<reference evidence="3" key="1">
    <citation type="submission" date="2013-10" db="EMBL/GenBank/DDBJ databases">
        <title>Genome sequencing of Onchocerca volvulus.</title>
        <authorList>
            <person name="Cotton J."/>
            <person name="Tsai J."/>
            <person name="Stanley E."/>
            <person name="Tracey A."/>
            <person name="Holroyd N."/>
            <person name="Lustigman S."/>
            <person name="Berriman M."/>
        </authorList>
    </citation>
    <scope>NUCLEOTIDE SEQUENCE</scope>
</reference>
<feature type="region of interest" description="Disordered" evidence="1">
    <location>
        <begin position="1"/>
        <end position="43"/>
    </location>
</feature>
<dbReference type="EnsemblMetazoa" id="OVOC12837.1">
    <property type="protein sequence ID" value="OVOC12837.1"/>
    <property type="gene ID" value="WBGene00249646"/>
</dbReference>
<accession>A0A8R1XRK5</accession>
<organism evidence="2 3">
    <name type="scientific">Onchocerca volvulus</name>
    <dbReference type="NCBI Taxonomy" id="6282"/>
    <lineage>
        <taxon>Eukaryota</taxon>
        <taxon>Metazoa</taxon>
        <taxon>Ecdysozoa</taxon>
        <taxon>Nematoda</taxon>
        <taxon>Chromadorea</taxon>
        <taxon>Rhabditida</taxon>
        <taxon>Spirurina</taxon>
        <taxon>Spiruromorpha</taxon>
        <taxon>Filarioidea</taxon>
        <taxon>Onchocercidae</taxon>
        <taxon>Onchocerca</taxon>
    </lineage>
</organism>
<sequence length="71" mass="8288">MKEDTERNERAIKERSERKIQIGYRPFTTTKKKQPEQNKNDKMVQLPTNDTTTIHDCLHGIRTNCASNGKN</sequence>
<dbReference type="AlphaFoldDB" id="A0A8R1XRK5"/>
<proteinExistence type="predicted"/>
<feature type="compositionally biased region" description="Basic and acidic residues" evidence="1">
    <location>
        <begin position="33"/>
        <end position="42"/>
    </location>
</feature>
<reference evidence="2" key="2">
    <citation type="submission" date="2022-06" db="UniProtKB">
        <authorList>
            <consortium name="EnsemblMetazoa"/>
        </authorList>
    </citation>
    <scope>IDENTIFICATION</scope>
</reference>